<sequence>MAMNCCLLVFLVVWTWWLPPMLVPAHEEQQQQEEEEGCSAKTCGNLTISDPFWLAGKDTERSCGSLDFEVNCYNNTPILRSSGLFGFQIIDITYEEHNLRAVDLGKLNLLHASNSCDIFSSWRNTSAKLGRPFHLSNNSLNLILYNCTEAAHLDGSRALVETKMMGCGNQNKVFAFVGGRYNETADYGGIAVEGCDTCVLPVLGSSSGKANASDYKRLISDGFLLRWDGLPSQPFARREKAFTKIVLIVSTAAAAATLLFLCIYFLIWHRNGKRVWFLLCKDTSSNTEKNYEAMIVCYGSLAPKRYIYSEVMKITSSRSDQLGRGGYGVVFKGRLQDGRLVAVKFLHNCKGNGDEFVNEVMSIGRTSHVNVVSLHGFCLEGSKRALIYEYMSNGSLGKYIYSENPKEIIGWERLYAIAIGIARGLEYLHHSCNIRIVHFDIKPQNILLDKDFIPKIADFGLAKLCHAKESKLSMTCARGTIGFIAPEVHYRTFGVVSTKSDVYSYGMMLLEMVGGRRNVKSIVEKSSEKYFPDWIYDHFAQDDGLLACEVTCEMEEIAKKMILIGLWCIQVIPSYRPTITKVLEMFERSLEDLDMPPKQNFCELLESSDHKLDVQSASSTRPEEISLVNSKISTTTANCLS</sequence>
<name>A0ACD5TQL2_AVESA</name>
<dbReference type="EnsemblPlants" id="AVESA.00010b.r2.1CG0111010.1">
    <property type="protein sequence ID" value="AVESA.00010b.r2.1CG0111010.1.CDS"/>
    <property type="gene ID" value="AVESA.00010b.r2.1CG0111010"/>
</dbReference>
<protein>
    <submittedName>
        <fullName evidence="1">Uncharacterized protein</fullName>
    </submittedName>
</protein>
<evidence type="ECO:0000313" key="2">
    <source>
        <dbReference type="Proteomes" id="UP001732700"/>
    </source>
</evidence>
<proteinExistence type="predicted"/>
<organism evidence="1 2">
    <name type="scientific">Avena sativa</name>
    <name type="common">Oat</name>
    <dbReference type="NCBI Taxonomy" id="4498"/>
    <lineage>
        <taxon>Eukaryota</taxon>
        <taxon>Viridiplantae</taxon>
        <taxon>Streptophyta</taxon>
        <taxon>Embryophyta</taxon>
        <taxon>Tracheophyta</taxon>
        <taxon>Spermatophyta</taxon>
        <taxon>Magnoliopsida</taxon>
        <taxon>Liliopsida</taxon>
        <taxon>Poales</taxon>
        <taxon>Poaceae</taxon>
        <taxon>BOP clade</taxon>
        <taxon>Pooideae</taxon>
        <taxon>Poodae</taxon>
        <taxon>Poeae</taxon>
        <taxon>Poeae Chloroplast Group 1 (Aveneae type)</taxon>
        <taxon>Aveninae</taxon>
        <taxon>Avena</taxon>
    </lineage>
</organism>
<accession>A0ACD5TQL2</accession>
<keyword evidence="2" id="KW-1185">Reference proteome</keyword>
<reference evidence="1" key="1">
    <citation type="submission" date="2021-05" db="EMBL/GenBank/DDBJ databases">
        <authorList>
            <person name="Scholz U."/>
            <person name="Mascher M."/>
            <person name="Fiebig A."/>
        </authorList>
    </citation>
    <scope>NUCLEOTIDE SEQUENCE [LARGE SCALE GENOMIC DNA]</scope>
</reference>
<evidence type="ECO:0000313" key="1">
    <source>
        <dbReference type="EnsemblPlants" id="AVESA.00010b.r2.1CG0111010.1.CDS"/>
    </source>
</evidence>
<dbReference type="Proteomes" id="UP001732700">
    <property type="component" value="Chromosome 1C"/>
</dbReference>
<reference evidence="1" key="2">
    <citation type="submission" date="2025-09" db="UniProtKB">
        <authorList>
            <consortium name="EnsemblPlants"/>
        </authorList>
    </citation>
    <scope>IDENTIFICATION</scope>
</reference>